<dbReference type="EMBL" id="KX907846">
    <property type="protein sequence ID" value="ARO34954.1"/>
    <property type="molecule type" value="Genomic_DNA"/>
</dbReference>
<evidence type="ECO:0000313" key="2">
    <source>
        <dbReference type="EMBL" id="ARO34954.1"/>
    </source>
</evidence>
<keyword evidence="1" id="KW-0812">Transmembrane</keyword>
<accession>A0A1W6Q5C3</accession>
<dbReference type="AlphaFoldDB" id="A0A1W6Q5C3"/>
<gene>
    <name evidence="2" type="primary">ND6</name>
</gene>
<sequence>MLMLMNNPFNLIMMMQFLSKMFIFYTPLILITIMLSLKLTHPITMMISLISISIFTCLNMSIMNKNSWFSYMLFLTMIGGLLILFLYFVSTSSNEKIYLFKLDYLLTTIMMSTIVMMILITNLYFDLFSIMSVTSSMNNNLISMNNFNWSNLLHFNSFQMFNISYKITIMIMTFLLFVMFSLMKMCMKLYGPLRQFM</sequence>
<reference evidence="2" key="1">
    <citation type="submission" date="2016-09" db="EMBL/GenBank/DDBJ databases">
        <title>The phylogeny and evolutionary history of the subfamily Cephinae (Hymenoptera: Cephidae) inferred from mitogenomes.</title>
        <authorList>
            <person name="Korkmaz E.M."/>
            <person name="Dogan O."/>
            <person name="Durel B.S."/>
            <person name="Budak M."/>
            <person name="Basibuyuk H.H."/>
        </authorList>
    </citation>
    <scope>NUCLEOTIDE SEQUENCE</scope>
</reference>
<keyword evidence="1" id="KW-1133">Transmembrane helix</keyword>
<evidence type="ECO:0000256" key="1">
    <source>
        <dbReference type="SAM" id="Phobius"/>
    </source>
</evidence>
<geneLocation type="mitochondrion" evidence="2"/>
<keyword evidence="2" id="KW-0496">Mitochondrion</keyword>
<feature type="transmembrane region" description="Helical" evidence="1">
    <location>
        <begin position="68"/>
        <end position="90"/>
    </location>
</feature>
<feature type="transmembrane region" description="Helical" evidence="1">
    <location>
        <begin position="102"/>
        <end position="125"/>
    </location>
</feature>
<protein>
    <submittedName>
        <fullName evidence="2">NADH dehydrogenase subunit 6</fullName>
    </submittedName>
</protein>
<proteinExistence type="predicted"/>
<feature type="transmembrane region" description="Helical" evidence="1">
    <location>
        <begin position="43"/>
        <end position="62"/>
    </location>
</feature>
<organism evidence="2">
    <name type="scientific">Pachycephus smyrnensis</name>
    <dbReference type="NCBI Taxonomy" id="1090887"/>
    <lineage>
        <taxon>Eukaryota</taxon>
        <taxon>Metazoa</taxon>
        <taxon>Ecdysozoa</taxon>
        <taxon>Arthropoda</taxon>
        <taxon>Hexapoda</taxon>
        <taxon>Insecta</taxon>
        <taxon>Pterygota</taxon>
        <taxon>Neoptera</taxon>
        <taxon>Endopterygota</taxon>
        <taxon>Hymenoptera</taxon>
        <taxon>Cephoidea</taxon>
        <taxon>Cephidae</taxon>
        <taxon>Pachycephus</taxon>
    </lineage>
</organism>
<feature type="transmembrane region" description="Helical" evidence="1">
    <location>
        <begin position="12"/>
        <end position="31"/>
    </location>
</feature>
<keyword evidence="1" id="KW-0472">Membrane</keyword>
<feature type="transmembrane region" description="Helical" evidence="1">
    <location>
        <begin position="163"/>
        <end position="183"/>
    </location>
</feature>
<name>A0A1W6Q5C3_9HYME</name>